<name>A0A917CVX6_9GAMM</name>
<dbReference type="Gene3D" id="1.20.1260.10">
    <property type="match status" value="1"/>
</dbReference>
<dbReference type="InterPro" id="IPR052703">
    <property type="entry name" value="Aromatic_CoA_ox/epox"/>
</dbReference>
<dbReference type="RefSeq" id="WP_188365688.1">
    <property type="nucleotide sequence ID" value="NZ_BAABJF010000006.1"/>
</dbReference>
<dbReference type="InterPro" id="IPR012347">
    <property type="entry name" value="Ferritin-like"/>
</dbReference>
<dbReference type="Proteomes" id="UP000605253">
    <property type="component" value="Unassembled WGS sequence"/>
</dbReference>
<comment type="caution">
    <text evidence="1">The sequence shown here is derived from an EMBL/GenBank/DDBJ whole genome shotgun (WGS) entry which is preliminary data.</text>
</comment>
<dbReference type="InterPro" id="IPR011882">
    <property type="entry name" value="PaaC"/>
</dbReference>
<dbReference type="PANTHER" id="PTHR30458:SF0">
    <property type="entry name" value="1,2-PHENYLACETYL-COA EPOXIDASE, SUBUNIT C"/>
    <property type="match status" value="1"/>
</dbReference>
<dbReference type="InterPro" id="IPR007814">
    <property type="entry name" value="PaaA_PaaC"/>
</dbReference>
<keyword evidence="2" id="KW-1185">Reference proteome</keyword>
<evidence type="ECO:0000313" key="1">
    <source>
        <dbReference type="EMBL" id="GGF99456.1"/>
    </source>
</evidence>
<dbReference type="SUPFAM" id="SSF47240">
    <property type="entry name" value="Ferritin-like"/>
    <property type="match status" value="1"/>
</dbReference>
<accession>A0A917CVX6</accession>
<sequence length="250" mass="28650">MNKALEHYLLRLADTALTQSQRLAEWCGHGPFLEEDIALTNVALDLLGHAKLLYEQAAEISDRDVSADDLAFLRDVDAFKNPLLTELPRGDFAYTTLKQYFLDQFNVLLYAALKDSQYEPLAEIATKALKETRYHITRSRDWCLRLSLSTDEAKQKIQAALDDLYFYTPELFETDDDLNQLIAESIMPDLSVLKEHWQGQVDELLNECQLQVPKSGWVATGGLRGEHSEHLGYMLDDMQFLQRAYPGCEW</sequence>
<dbReference type="NCBIfam" id="TIGR02158">
    <property type="entry name" value="PA_CoA_Oxy3"/>
    <property type="match status" value="1"/>
</dbReference>
<reference evidence="1" key="2">
    <citation type="submission" date="2020-09" db="EMBL/GenBank/DDBJ databases">
        <authorList>
            <person name="Sun Q."/>
            <person name="Zhou Y."/>
        </authorList>
    </citation>
    <scope>NUCLEOTIDE SEQUENCE</scope>
    <source>
        <strain evidence="1">CGMCC 1.12181</strain>
    </source>
</reference>
<proteinExistence type="predicted"/>
<dbReference type="EMBL" id="BMEO01000010">
    <property type="protein sequence ID" value="GGF99456.1"/>
    <property type="molecule type" value="Genomic_DNA"/>
</dbReference>
<protein>
    <submittedName>
        <fullName evidence="1">Phenylacetic acid degradation protein</fullName>
    </submittedName>
</protein>
<dbReference type="GO" id="GO:0010124">
    <property type="term" value="P:phenylacetate catabolic process"/>
    <property type="evidence" value="ECO:0007669"/>
    <property type="project" value="InterPro"/>
</dbReference>
<dbReference type="PANTHER" id="PTHR30458">
    <property type="entry name" value="PHENYLACETIC ACID DEGRADATION PROTEIN PAA"/>
    <property type="match status" value="1"/>
</dbReference>
<evidence type="ECO:0000313" key="2">
    <source>
        <dbReference type="Proteomes" id="UP000605253"/>
    </source>
</evidence>
<dbReference type="AlphaFoldDB" id="A0A917CVX6"/>
<reference evidence="1" key="1">
    <citation type="journal article" date="2014" name="Int. J. Syst. Evol. Microbiol.">
        <title>Complete genome sequence of Corynebacterium casei LMG S-19264T (=DSM 44701T), isolated from a smear-ripened cheese.</title>
        <authorList>
            <consortium name="US DOE Joint Genome Institute (JGI-PGF)"/>
            <person name="Walter F."/>
            <person name="Albersmeier A."/>
            <person name="Kalinowski J."/>
            <person name="Ruckert C."/>
        </authorList>
    </citation>
    <scope>NUCLEOTIDE SEQUENCE</scope>
    <source>
        <strain evidence="1">CGMCC 1.12181</strain>
    </source>
</reference>
<dbReference type="GO" id="GO:0005829">
    <property type="term" value="C:cytosol"/>
    <property type="evidence" value="ECO:0007669"/>
    <property type="project" value="TreeGrafter"/>
</dbReference>
<organism evidence="1 2">
    <name type="scientific">Marinicella pacifica</name>
    <dbReference type="NCBI Taxonomy" id="1171543"/>
    <lineage>
        <taxon>Bacteria</taxon>
        <taxon>Pseudomonadati</taxon>
        <taxon>Pseudomonadota</taxon>
        <taxon>Gammaproteobacteria</taxon>
        <taxon>Lysobacterales</taxon>
        <taxon>Marinicellaceae</taxon>
        <taxon>Marinicella</taxon>
    </lineage>
</organism>
<dbReference type="PIRSF" id="PIRSF037834">
    <property type="entry name" value="PA_CoA_Oase3"/>
    <property type="match status" value="1"/>
</dbReference>
<dbReference type="InterPro" id="IPR009078">
    <property type="entry name" value="Ferritin-like_SF"/>
</dbReference>
<gene>
    <name evidence="1" type="primary">paaC</name>
    <name evidence="1" type="ORF">GCM10011365_20880</name>
</gene>
<dbReference type="Pfam" id="PF05138">
    <property type="entry name" value="PaaA_PaaC"/>
    <property type="match status" value="1"/>
</dbReference>